<dbReference type="InterPro" id="IPR000873">
    <property type="entry name" value="AMP-dep_synth/lig_dom"/>
</dbReference>
<dbReference type="InterPro" id="IPR045851">
    <property type="entry name" value="AMP-bd_C_sf"/>
</dbReference>
<dbReference type="Pfam" id="PF00501">
    <property type="entry name" value="AMP-binding"/>
    <property type="match status" value="1"/>
</dbReference>
<dbReference type="Proteomes" id="UP000323876">
    <property type="component" value="Unassembled WGS sequence"/>
</dbReference>
<dbReference type="InterPro" id="IPR020845">
    <property type="entry name" value="AMP-binding_CS"/>
</dbReference>
<sequence>MSTTSVALRQSPTAAHAFVRLAADLPDRPALRQDDFQLNYRELAAHAGAVAAWLRREGIGRGDVVATLMDRSVRCMAGVLGAWAVGAAYVHLEATDPEPRLRALLDTTRARAVLTDARNRPRLPADALPVHVLDDEYPTEILDIAPGLDRDDVAYLVCTSGSTGTPKAVQVSHRALLNYCAAFWERVSLPSMESFGLATTFAADLGKVSVYGALLSGARLDVYPRDTTLDPIALAADLAAHPVDCLTYTPSQLEALAAEGDLAALLPKRVLVVAGEAFPPRLAAAILRVRPDLEVHNGYGPSEATILATMHRVSGADADRPRVPVGTPLNGVRGVVLDDDLGPVPDGTPGTLYLGGECVALGYLGDPARTDAKFLRLDDSGDRFYCTDDLVIREPDGTLDYLGRADRQIKIRGNRVEPGEVEVALLDSPGVRQAVVTGERAQPQQPLELVAYVVGNVQPAELIRALRATLPSALVPSRIVPVPHIPVTPNGKADFTALHALADPDPIRATDPPRTPTEQLIARLWSEVLGRADIGRDERFMEIGGDSFKALTVFARLRRHYPALVIAQIYAHACIADLAAALDGPTAAVPDAGRAVTVIEL</sequence>
<dbReference type="PROSITE" id="PS50075">
    <property type="entry name" value="CARRIER"/>
    <property type="match status" value="1"/>
</dbReference>
<reference evidence="2 3" key="1">
    <citation type="submission" date="2019-09" db="EMBL/GenBank/DDBJ databases">
        <authorList>
            <person name="Wang X."/>
        </authorList>
    </citation>
    <scope>NUCLEOTIDE SEQUENCE [LARGE SCALE GENOMIC DNA]</scope>
    <source>
        <strain evidence="2 3">CICC 11023</strain>
    </source>
</reference>
<dbReference type="Pfam" id="PF00550">
    <property type="entry name" value="PP-binding"/>
    <property type="match status" value="1"/>
</dbReference>
<dbReference type="CDD" id="cd05930">
    <property type="entry name" value="A_NRPS"/>
    <property type="match status" value="1"/>
</dbReference>
<dbReference type="InterPro" id="IPR009081">
    <property type="entry name" value="PP-bd_ACP"/>
</dbReference>
<accession>A0A5N0E5Q6</accession>
<dbReference type="InterPro" id="IPR042099">
    <property type="entry name" value="ANL_N_sf"/>
</dbReference>
<dbReference type="EMBL" id="VXLC01000021">
    <property type="protein sequence ID" value="KAA8884296.1"/>
    <property type="molecule type" value="Genomic_DNA"/>
</dbReference>
<dbReference type="GO" id="GO:0044550">
    <property type="term" value="P:secondary metabolite biosynthetic process"/>
    <property type="evidence" value="ECO:0007669"/>
    <property type="project" value="TreeGrafter"/>
</dbReference>
<dbReference type="GO" id="GO:0043041">
    <property type="term" value="P:amino acid activation for nonribosomal peptide biosynthetic process"/>
    <property type="evidence" value="ECO:0007669"/>
    <property type="project" value="TreeGrafter"/>
</dbReference>
<dbReference type="InterPro" id="IPR025110">
    <property type="entry name" value="AMP-bd_C"/>
</dbReference>
<dbReference type="Gene3D" id="1.10.1200.10">
    <property type="entry name" value="ACP-like"/>
    <property type="match status" value="1"/>
</dbReference>
<keyword evidence="3" id="KW-1185">Reference proteome</keyword>
<gene>
    <name evidence="2" type="ORF">F3087_34320</name>
</gene>
<name>A0A5N0E5Q6_9NOCA</name>
<dbReference type="Gene3D" id="3.30.300.30">
    <property type="match status" value="1"/>
</dbReference>
<dbReference type="SUPFAM" id="SSF47336">
    <property type="entry name" value="ACP-like"/>
    <property type="match status" value="1"/>
</dbReference>
<dbReference type="PANTHER" id="PTHR45527:SF1">
    <property type="entry name" value="FATTY ACID SYNTHASE"/>
    <property type="match status" value="1"/>
</dbReference>
<organism evidence="2 3">
    <name type="scientific">Nocardia colli</name>
    <dbReference type="NCBI Taxonomy" id="2545717"/>
    <lineage>
        <taxon>Bacteria</taxon>
        <taxon>Bacillati</taxon>
        <taxon>Actinomycetota</taxon>
        <taxon>Actinomycetes</taxon>
        <taxon>Mycobacteriales</taxon>
        <taxon>Nocardiaceae</taxon>
        <taxon>Nocardia</taxon>
    </lineage>
</organism>
<proteinExistence type="predicted"/>
<dbReference type="InterPro" id="IPR010071">
    <property type="entry name" value="AA_adenyl_dom"/>
</dbReference>
<evidence type="ECO:0000313" key="3">
    <source>
        <dbReference type="Proteomes" id="UP000323876"/>
    </source>
</evidence>
<dbReference type="Gene3D" id="3.40.50.12780">
    <property type="entry name" value="N-terminal domain of ligase-like"/>
    <property type="match status" value="1"/>
</dbReference>
<dbReference type="Pfam" id="PF13193">
    <property type="entry name" value="AMP-binding_C"/>
    <property type="match status" value="1"/>
</dbReference>
<protein>
    <submittedName>
        <fullName evidence="2">Non-ribosomal peptide synthetase</fullName>
    </submittedName>
</protein>
<dbReference type="GO" id="GO:0005737">
    <property type="term" value="C:cytoplasm"/>
    <property type="evidence" value="ECO:0007669"/>
    <property type="project" value="TreeGrafter"/>
</dbReference>
<dbReference type="PANTHER" id="PTHR45527">
    <property type="entry name" value="NONRIBOSOMAL PEPTIDE SYNTHETASE"/>
    <property type="match status" value="1"/>
</dbReference>
<feature type="domain" description="Carrier" evidence="1">
    <location>
        <begin position="512"/>
        <end position="586"/>
    </location>
</feature>
<dbReference type="GO" id="GO:0031177">
    <property type="term" value="F:phosphopantetheine binding"/>
    <property type="evidence" value="ECO:0007669"/>
    <property type="project" value="TreeGrafter"/>
</dbReference>
<comment type="caution">
    <text evidence="2">The sequence shown here is derived from an EMBL/GenBank/DDBJ whole genome shotgun (WGS) entry which is preliminary data.</text>
</comment>
<dbReference type="RefSeq" id="WP_150406275.1">
    <property type="nucleotide sequence ID" value="NZ_VXLC01000021.1"/>
</dbReference>
<dbReference type="InterPro" id="IPR036736">
    <property type="entry name" value="ACP-like_sf"/>
</dbReference>
<evidence type="ECO:0000313" key="2">
    <source>
        <dbReference type="EMBL" id="KAA8884296.1"/>
    </source>
</evidence>
<dbReference type="SUPFAM" id="SSF56801">
    <property type="entry name" value="Acetyl-CoA synthetase-like"/>
    <property type="match status" value="1"/>
</dbReference>
<dbReference type="PROSITE" id="PS00455">
    <property type="entry name" value="AMP_BINDING"/>
    <property type="match status" value="1"/>
</dbReference>
<dbReference type="AlphaFoldDB" id="A0A5N0E5Q6"/>
<evidence type="ECO:0000259" key="1">
    <source>
        <dbReference type="PROSITE" id="PS50075"/>
    </source>
</evidence>
<dbReference type="NCBIfam" id="TIGR01733">
    <property type="entry name" value="AA-adenyl-dom"/>
    <property type="match status" value="1"/>
</dbReference>
<dbReference type="OrthoDB" id="2472181at2"/>